<protein>
    <submittedName>
        <fullName evidence="1">Uncharacterized protein</fullName>
    </submittedName>
</protein>
<evidence type="ECO:0000313" key="1">
    <source>
        <dbReference type="EMBL" id="WUV43289.1"/>
    </source>
</evidence>
<keyword evidence="2" id="KW-1185">Reference proteome</keyword>
<evidence type="ECO:0000313" key="2">
    <source>
        <dbReference type="Proteomes" id="UP001432062"/>
    </source>
</evidence>
<gene>
    <name evidence="1" type="ORF">OG563_29165</name>
</gene>
<dbReference type="EMBL" id="CP109441">
    <property type="protein sequence ID" value="WUV43289.1"/>
    <property type="molecule type" value="Genomic_DNA"/>
</dbReference>
<proteinExistence type="predicted"/>
<dbReference type="RefSeq" id="WP_329405804.1">
    <property type="nucleotide sequence ID" value="NZ_CP109441.1"/>
</dbReference>
<dbReference type="Proteomes" id="UP001432062">
    <property type="component" value="Chromosome"/>
</dbReference>
<organism evidence="1 2">
    <name type="scientific">Nocardia vinacea</name>
    <dbReference type="NCBI Taxonomy" id="96468"/>
    <lineage>
        <taxon>Bacteria</taxon>
        <taxon>Bacillati</taxon>
        <taxon>Actinomycetota</taxon>
        <taxon>Actinomycetes</taxon>
        <taxon>Mycobacteriales</taxon>
        <taxon>Nocardiaceae</taxon>
        <taxon>Nocardia</taxon>
    </lineage>
</organism>
<name>A0ABZ1YJC0_9NOCA</name>
<accession>A0ABZ1YJC0</accession>
<sequence>MSIRRILLALLFAAFGIASISGCGSTVRGLALPAPLGAADTADPNIVLRDGFSTMFGWRPQSDNSPDDAYARARPYLSDQLGARARETTSGGAKTQWKAWADAKAKVEVTVQVTTDEHPADQPARIDRVVLIGQAITDVGAKPVENIEITVWATVVQTEQGWRIHAMHF</sequence>
<dbReference type="PROSITE" id="PS51257">
    <property type="entry name" value="PROKAR_LIPOPROTEIN"/>
    <property type="match status" value="1"/>
</dbReference>
<reference evidence="1" key="1">
    <citation type="submission" date="2022-10" db="EMBL/GenBank/DDBJ databases">
        <title>The complete genomes of actinobacterial strains from the NBC collection.</title>
        <authorList>
            <person name="Joergensen T.S."/>
            <person name="Alvarez Arevalo M."/>
            <person name="Sterndorff E.B."/>
            <person name="Faurdal D."/>
            <person name="Vuksanovic O."/>
            <person name="Mourched A.-S."/>
            <person name="Charusanti P."/>
            <person name="Shaw S."/>
            <person name="Blin K."/>
            <person name="Weber T."/>
        </authorList>
    </citation>
    <scope>NUCLEOTIDE SEQUENCE</scope>
    <source>
        <strain evidence="1">NBC_01482</strain>
    </source>
</reference>